<organism evidence="4 5">
    <name type="scientific">Rodentibacter haemolyticus</name>
    <dbReference type="NCBI Taxonomy" id="2778911"/>
    <lineage>
        <taxon>Bacteria</taxon>
        <taxon>Pseudomonadati</taxon>
        <taxon>Pseudomonadota</taxon>
        <taxon>Gammaproteobacteria</taxon>
        <taxon>Pasteurellales</taxon>
        <taxon>Pasteurellaceae</taxon>
        <taxon>Rodentibacter</taxon>
    </lineage>
</organism>
<dbReference type="InterPro" id="IPR026590">
    <property type="entry name" value="Ssirtuin_cat_dom"/>
</dbReference>
<accession>A0ABX6UXY0</accession>
<dbReference type="SUPFAM" id="SSF52467">
    <property type="entry name" value="DHS-like NAD/FAD-binding domain"/>
    <property type="match status" value="1"/>
</dbReference>
<evidence type="ECO:0000259" key="3">
    <source>
        <dbReference type="PROSITE" id="PS50305"/>
    </source>
</evidence>
<feature type="domain" description="Deacetylase sirtuin-type" evidence="3">
    <location>
        <begin position="1"/>
        <end position="276"/>
    </location>
</feature>
<feature type="binding site" evidence="2">
    <location>
        <position position="134"/>
    </location>
    <ligand>
        <name>Zn(2+)</name>
        <dbReference type="ChEBI" id="CHEBI:29105"/>
    </ligand>
</feature>
<dbReference type="PROSITE" id="PS50305">
    <property type="entry name" value="SIRTUIN"/>
    <property type="match status" value="1"/>
</dbReference>
<evidence type="ECO:0000256" key="2">
    <source>
        <dbReference type="PROSITE-ProRule" id="PRU00236"/>
    </source>
</evidence>
<dbReference type="RefSeq" id="WP_194811668.1">
    <property type="nucleotide sequence ID" value="NZ_CP063056.1"/>
</dbReference>
<dbReference type="Proteomes" id="UP000663069">
    <property type="component" value="Chromosome"/>
</dbReference>
<keyword evidence="2" id="KW-0479">Metal-binding</keyword>
<evidence type="ECO:0000256" key="1">
    <source>
        <dbReference type="ARBA" id="ARBA00023027"/>
    </source>
</evidence>
<reference evidence="4 5" key="1">
    <citation type="submission" date="2020-10" db="EMBL/GenBank/DDBJ databases">
        <title>Genome Sequencing of Rodentibacter spp. strain DSM111151.</title>
        <authorList>
            <person name="Benga L."/>
            <person name="Lautwein T."/>
        </authorList>
    </citation>
    <scope>NUCLEOTIDE SEQUENCE [LARGE SCALE GENOMIC DNA]</scope>
    <source>
        <strain evidence="4 5">DSM 111151</strain>
    </source>
</reference>
<gene>
    <name evidence="4" type="ORF">IHV77_09190</name>
</gene>
<proteinExistence type="predicted"/>
<dbReference type="InterPro" id="IPR029035">
    <property type="entry name" value="DHS-like_NAD/FAD-binding_dom"/>
</dbReference>
<evidence type="ECO:0000313" key="5">
    <source>
        <dbReference type="Proteomes" id="UP000663069"/>
    </source>
</evidence>
<dbReference type="Gene3D" id="3.40.50.1220">
    <property type="entry name" value="TPP-binding domain"/>
    <property type="match status" value="1"/>
</dbReference>
<feature type="binding site" evidence="2">
    <location>
        <position position="172"/>
    </location>
    <ligand>
        <name>Zn(2+)</name>
        <dbReference type="ChEBI" id="CHEBI:29105"/>
    </ligand>
</feature>
<protein>
    <submittedName>
        <fullName evidence="4">Sir2 silent information regulator family NAD-dependent deacetylase</fullName>
    </submittedName>
</protein>
<comment type="caution">
    <text evidence="2">Lacks conserved residue(s) required for the propagation of feature annotation.</text>
</comment>
<evidence type="ECO:0000313" key="4">
    <source>
        <dbReference type="EMBL" id="QPB42086.1"/>
    </source>
</evidence>
<dbReference type="EMBL" id="CP063056">
    <property type="protein sequence ID" value="QPB42086.1"/>
    <property type="molecule type" value="Genomic_DNA"/>
</dbReference>
<name>A0ABX6UXY0_9PAST</name>
<keyword evidence="5" id="KW-1185">Reference proteome</keyword>
<keyword evidence="1" id="KW-0520">NAD</keyword>
<sequence>MTLLEQVKQRLQQADYLVIGAGAGFSAAAGLTYSGKRFTDNFQPFIARYGMTDMYSAGFYRFPSEEEKWAYWAKHIWVNRFEPKATALYRQLLALVQDKNYFVITTNADGQFYQAGFDPTKIFRVQGDYSLLQCATACHDELYPNNALVKQWLAHAQDCQIPTALVPKCPVCHGKMAMHLRIDRYFVENADWHAAQRRYSEFLQSAMQGKIVFLELGVGYNTPTIIRYPFELMTFRNPQATLIRLNRDEPNGFVETAAQTLALTDDPNEILTALLE</sequence>
<feature type="binding site" evidence="2">
    <location>
        <position position="138"/>
    </location>
    <ligand>
        <name>Zn(2+)</name>
        <dbReference type="ChEBI" id="CHEBI:29105"/>
    </ligand>
</feature>
<keyword evidence="2" id="KW-0862">Zinc</keyword>
<feature type="binding site" evidence="2">
    <location>
        <position position="169"/>
    </location>
    <ligand>
        <name>Zn(2+)</name>
        <dbReference type="ChEBI" id="CHEBI:29105"/>
    </ligand>
</feature>